<feature type="region of interest" description="Disordered" evidence="1">
    <location>
        <begin position="208"/>
        <end position="275"/>
    </location>
</feature>
<dbReference type="eggNOG" id="ENOG502RCZ3">
    <property type="taxonomic scope" value="Eukaryota"/>
</dbReference>
<dbReference type="AlphaFoldDB" id="T0QMY5"/>
<dbReference type="EMBL" id="JH767152">
    <property type="protein sequence ID" value="EQC35190.1"/>
    <property type="molecule type" value="Genomic_DNA"/>
</dbReference>
<evidence type="ECO:0000313" key="5">
    <source>
        <dbReference type="Proteomes" id="UP000030762"/>
    </source>
</evidence>
<dbReference type="Proteomes" id="UP000030762">
    <property type="component" value="Unassembled WGS sequence"/>
</dbReference>
<dbReference type="VEuPathDB" id="FungiDB:SDRG_07419"/>
<name>T0QMY5_SAPDV</name>
<accession>T0QMY5</accession>
<evidence type="ECO:0000256" key="1">
    <source>
        <dbReference type="SAM" id="MobiDB-lite"/>
    </source>
</evidence>
<dbReference type="Pfam" id="PF14908">
    <property type="entry name" value="HU-CCDC81_euk_1"/>
    <property type="match status" value="1"/>
</dbReference>
<evidence type="ECO:0000259" key="2">
    <source>
        <dbReference type="Pfam" id="PF14908"/>
    </source>
</evidence>
<dbReference type="RefSeq" id="XP_008611474.1">
    <property type="nucleotide sequence ID" value="XM_008613252.1"/>
</dbReference>
<dbReference type="OMA" id="NRDSGMK"/>
<gene>
    <name evidence="4" type="ORF">SDRG_07419</name>
</gene>
<feature type="domain" description="CCDC81 HU" evidence="2">
    <location>
        <begin position="20"/>
        <end position="89"/>
    </location>
</feature>
<proteinExistence type="predicted"/>
<dbReference type="PANTHER" id="PTHR14362:SF2">
    <property type="entry name" value="COILED-COIL DOMAIN-CONTAINING PROTEIN 81"/>
    <property type="match status" value="1"/>
</dbReference>
<dbReference type="Pfam" id="PF18289">
    <property type="entry name" value="HU-CCDC81_euk_2"/>
    <property type="match status" value="1"/>
</dbReference>
<dbReference type="InterPro" id="IPR040673">
    <property type="entry name" value="CCDC81_HU_dom_2"/>
</dbReference>
<dbReference type="GO" id="GO:0005815">
    <property type="term" value="C:microtubule organizing center"/>
    <property type="evidence" value="ECO:0007669"/>
    <property type="project" value="TreeGrafter"/>
</dbReference>
<dbReference type="PANTHER" id="PTHR14362">
    <property type="entry name" value="COILED-COIL DOMAIN-CONTAINING PROTEIN 81"/>
    <property type="match status" value="1"/>
</dbReference>
<feature type="domain" description="CCDC81 HU" evidence="3">
    <location>
        <begin position="102"/>
        <end position="176"/>
    </location>
</feature>
<dbReference type="OrthoDB" id="552140at2759"/>
<evidence type="ECO:0008006" key="6">
    <source>
        <dbReference type="Google" id="ProtNLM"/>
    </source>
</evidence>
<organism evidence="4 5">
    <name type="scientific">Saprolegnia diclina (strain VS20)</name>
    <dbReference type="NCBI Taxonomy" id="1156394"/>
    <lineage>
        <taxon>Eukaryota</taxon>
        <taxon>Sar</taxon>
        <taxon>Stramenopiles</taxon>
        <taxon>Oomycota</taxon>
        <taxon>Saprolegniomycetes</taxon>
        <taxon>Saprolegniales</taxon>
        <taxon>Saprolegniaceae</taxon>
        <taxon>Saprolegnia</taxon>
    </lineage>
</organism>
<sequence>MYTLRNLLQDCSGKMTRTSCAAEKKKETLEEVWVALNAWVEARYQEGKGVHIAPFGKISWETLTIGRNTRKVRPIFMLNDTFGKTYGLQYKKRVTVPIVAAIEDINFTKLAIKFSKNLTKDTVFCGVRDLLHKIGEVASTGAQMTIEMTIGKIVAKNRAIHMLFDPTQFPKALENIATASVASGCPSVIGDLADFDLKLEDCNQAEEAGGILLSPERPPQPSSTTPRTPRTPRPPLSGRDPISPRHGFEQPTSMTQLRSPRPASRNGVGYMSAETPSKDCTTMLLSPPQVRQHIAYKEPSFDFSFKDAINRELDRSGVELPEAGRPVSVADAAYERHMLRVEKEVEAEAQHAMDIHRHHMRDLEEIATEKRSKRQSAEKLQDEIRDQMFESMKNKEIARRSEHGTDPTENTFISHSHLSRLGFNSPETHKRVQGDMHYYLHEQMNAKEKARRDAREKALLEDKLFLEKLQRDIEQDREFSAAEQERQRKALTQAWEKDHSIKVALQQSRKVMNDRIKGAIAPSALRHIKADDKPDFSVGFDMRSTAK</sequence>
<keyword evidence="5" id="KW-1185">Reference proteome</keyword>
<dbReference type="InterPro" id="IPR028034">
    <property type="entry name" value="HU-CCDC81"/>
</dbReference>
<dbReference type="InterPro" id="IPR026295">
    <property type="entry name" value="CCD81"/>
</dbReference>
<evidence type="ECO:0000313" key="4">
    <source>
        <dbReference type="EMBL" id="EQC35190.1"/>
    </source>
</evidence>
<evidence type="ECO:0000259" key="3">
    <source>
        <dbReference type="Pfam" id="PF18289"/>
    </source>
</evidence>
<reference evidence="4 5" key="1">
    <citation type="submission" date="2012-04" db="EMBL/GenBank/DDBJ databases">
        <title>The Genome Sequence of Saprolegnia declina VS20.</title>
        <authorList>
            <consortium name="The Broad Institute Genome Sequencing Platform"/>
            <person name="Russ C."/>
            <person name="Nusbaum C."/>
            <person name="Tyler B."/>
            <person name="van West P."/>
            <person name="Dieguez-Uribeondo J."/>
            <person name="de Bruijn I."/>
            <person name="Tripathy S."/>
            <person name="Jiang R."/>
            <person name="Young S.K."/>
            <person name="Zeng Q."/>
            <person name="Gargeya S."/>
            <person name="Fitzgerald M."/>
            <person name="Haas B."/>
            <person name="Abouelleil A."/>
            <person name="Alvarado L."/>
            <person name="Arachchi H.M."/>
            <person name="Berlin A."/>
            <person name="Chapman S.B."/>
            <person name="Goldberg J."/>
            <person name="Griggs A."/>
            <person name="Gujja S."/>
            <person name="Hansen M."/>
            <person name="Howarth C."/>
            <person name="Imamovic A."/>
            <person name="Larimer J."/>
            <person name="McCowen C."/>
            <person name="Montmayeur A."/>
            <person name="Murphy C."/>
            <person name="Neiman D."/>
            <person name="Pearson M."/>
            <person name="Priest M."/>
            <person name="Roberts A."/>
            <person name="Saif S."/>
            <person name="Shea T."/>
            <person name="Sisk P."/>
            <person name="Sykes S."/>
            <person name="Wortman J."/>
            <person name="Nusbaum C."/>
            <person name="Birren B."/>
        </authorList>
    </citation>
    <scope>NUCLEOTIDE SEQUENCE [LARGE SCALE GENOMIC DNA]</scope>
    <source>
        <strain evidence="4 5">VS20</strain>
    </source>
</reference>
<protein>
    <recommendedName>
        <fullName evidence="6">CCDC81 HU domain-containing protein</fullName>
    </recommendedName>
</protein>
<dbReference type="InParanoid" id="T0QMY5"/>
<dbReference type="GeneID" id="19948146"/>